<comment type="caution">
    <text evidence="8">The sequence shown here is derived from an EMBL/GenBank/DDBJ whole genome shotgun (WGS) entry which is preliminary data.</text>
</comment>
<evidence type="ECO:0000256" key="1">
    <source>
        <dbReference type="ARBA" id="ARBA00000829"/>
    </source>
</evidence>
<dbReference type="SUPFAM" id="SSF51445">
    <property type="entry name" value="(Trans)glycosidases"/>
    <property type="match status" value="1"/>
</dbReference>
<dbReference type="GeneID" id="63779268"/>
<feature type="domain" description="Mannosidase Ig/CBM-like" evidence="6">
    <location>
        <begin position="729"/>
        <end position="830"/>
    </location>
</feature>
<dbReference type="FunFam" id="3.20.20.80:FF:000050">
    <property type="entry name" value="Beta-mannosidase B"/>
    <property type="match status" value="1"/>
</dbReference>
<evidence type="ECO:0000256" key="5">
    <source>
        <dbReference type="ARBA" id="ARBA00023295"/>
    </source>
</evidence>
<dbReference type="RefSeq" id="XP_040712441.1">
    <property type="nucleotide sequence ID" value="XM_040863056.1"/>
</dbReference>
<evidence type="ECO:0000259" key="7">
    <source>
        <dbReference type="Pfam" id="PF22666"/>
    </source>
</evidence>
<evidence type="ECO:0000256" key="3">
    <source>
        <dbReference type="ARBA" id="ARBA00012754"/>
    </source>
</evidence>
<dbReference type="InterPro" id="IPR036156">
    <property type="entry name" value="Beta-gal/glucu_dom_sf"/>
</dbReference>
<dbReference type="PANTHER" id="PTHR43730">
    <property type="entry name" value="BETA-MANNOSIDASE"/>
    <property type="match status" value="1"/>
</dbReference>
<keyword evidence="9" id="KW-1185">Reference proteome</keyword>
<dbReference type="SUPFAM" id="SSF49785">
    <property type="entry name" value="Galactose-binding domain-like"/>
    <property type="match status" value="1"/>
</dbReference>
<proteinExistence type="predicted"/>
<dbReference type="EMBL" id="MCFJ01000012">
    <property type="protein sequence ID" value="ORY60007.1"/>
    <property type="molecule type" value="Genomic_DNA"/>
</dbReference>
<comment type="pathway">
    <text evidence="2">Glycan metabolism; N-glycan degradation.</text>
</comment>
<protein>
    <recommendedName>
        <fullName evidence="3">beta-mannosidase</fullName>
        <ecNumber evidence="3">3.2.1.25</ecNumber>
    </recommendedName>
</protein>
<dbReference type="SUPFAM" id="SSF49303">
    <property type="entry name" value="beta-Galactosidase/glucuronidase domain"/>
    <property type="match status" value="2"/>
</dbReference>
<evidence type="ECO:0000256" key="2">
    <source>
        <dbReference type="ARBA" id="ARBA00004740"/>
    </source>
</evidence>
<dbReference type="GO" id="GO:0006516">
    <property type="term" value="P:glycoprotein catabolic process"/>
    <property type="evidence" value="ECO:0007669"/>
    <property type="project" value="TreeGrafter"/>
</dbReference>
<name>A0A1Y2DL93_9PEZI</name>
<dbReference type="InterPro" id="IPR050887">
    <property type="entry name" value="Beta-mannosidase_GH2"/>
</dbReference>
<dbReference type="OrthoDB" id="2866996at2759"/>
<dbReference type="Pfam" id="PF22666">
    <property type="entry name" value="Glyco_hydro_2_N2"/>
    <property type="match status" value="1"/>
</dbReference>
<dbReference type="InParanoid" id="A0A1Y2DL93"/>
<reference evidence="8 9" key="1">
    <citation type="submission" date="2016-07" db="EMBL/GenBank/DDBJ databases">
        <title>Pervasive Adenine N6-methylation of Active Genes in Fungi.</title>
        <authorList>
            <consortium name="DOE Joint Genome Institute"/>
            <person name="Mondo S.J."/>
            <person name="Dannebaum R.O."/>
            <person name="Kuo R.C."/>
            <person name="Labutti K."/>
            <person name="Haridas S."/>
            <person name="Kuo A."/>
            <person name="Salamov A."/>
            <person name="Ahrendt S.R."/>
            <person name="Lipzen A."/>
            <person name="Sullivan W."/>
            <person name="Andreopoulos W.B."/>
            <person name="Clum A."/>
            <person name="Lindquist E."/>
            <person name="Daum C."/>
            <person name="Ramamoorthy G.K."/>
            <person name="Gryganskyi A."/>
            <person name="Culley D."/>
            <person name="Magnuson J.K."/>
            <person name="James T.Y."/>
            <person name="O'Malley M.A."/>
            <person name="Stajich J.E."/>
            <person name="Spatafora J.W."/>
            <person name="Visel A."/>
            <person name="Grigoriev I.V."/>
        </authorList>
    </citation>
    <scope>NUCLEOTIDE SEQUENCE [LARGE SCALE GENOMIC DNA]</scope>
    <source>
        <strain evidence="8 9">CBS 129021</strain>
    </source>
</reference>
<dbReference type="Pfam" id="PF17786">
    <property type="entry name" value="Mannosidase_ig"/>
    <property type="match status" value="1"/>
</dbReference>
<comment type="catalytic activity">
    <reaction evidence="1">
        <text>Hydrolysis of terminal, non-reducing beta-D-mannose residues in beta-D-mannosides.</text>
        <dbReference type="EC" id="3.2.1.25"/>
    </reaction>
</comment>
<evidence type="ECO:0000259" key="6">
    <source>
        <dbReference type="Pfam" id="PF17786"/>
    </source>
</evidence>
<dbReference type="AlphaFoldDB" id="A0A1Y2DL93"/>
<dbReference type="PANTHER" id="PTHR43730:SF1">
    <property type="entry name" value="BETA-MANNOSIDASE"/>
    <property type="match status" value="1"/>
</dbReference>
<dbReference type="InterPro" id="IPR013783">
    <property type="entry name" value="Ig-like_fold"/>
</dbReference>
<dbReference type="GO" id="GO:0004567">
    <property type="term" value="F:beta-mannosidase activity"/>
    <property type="evidence" value="ECO:0007669"/>
    <property type="project" value="UniProtKB-EC"/>
</dbReference>
<organism evidence="8 9">
    <name type="scientific">Pseudomassariella vexata</name>
    <dbReference type="NCBI Taxonomy" id="1141098"/>
    <lineage>
        <taxon>Eukaryota</taxon>
        <taxon>Fungi</taxon>
        <taxon>Dikarya</taxon>
        <taxon>Ascomycota</taxon>
        <taxon>Pezizomycotina</taxon>
        <taxon>Sordariomycetes</taxon>
        <taxon>Xylariomycetidae</taxon>
        <taxon>Amphisphaeriales</taxon>
        <taxon>Pseudomassariaceae</taxon>
        <taxon>Pseudomassariella</taxon>
    </lineage>
</organism>
<accession>A0A1Y2DL93</accession>
<feature type="domain" description="Beta-mannosidase-like galactose-binding" evidence="7">
    <location>
        <begin position="22"/>
        <end position="202"/>
    </location>
</feature>
<dbReference type="Gene3D" id="3.20.20.80">
    <property type="entry name" value="Glycosidases"/>
    <property type="match status" value="1"/>
</dbReference>
<dbReference type="STRING" id="1141098.A0A1Y2DL93"/>
<dbReference type="InterPro" id="IPR017853">
    <property type="entry name" value="GH"/>
</dbReference>
<sequence length="910" mass="104477">MNPAISLAMLPIVNRQDLEHHWEFKRKEDRSDGLWWPVERVPSNVYTDLLANNLINDPWVDLNELSVRWVAVCGWMYKTEFDSTLSPAMLSATKTQVDMVFEGLDTFAEVFLNGKSILKSENMFMSYRINITKYLKTGEPNQLRIEFDSAVRRGEALVEEHKTEHNFIARQTVDSRIPVRKAQYHWGWDWGPILPGTSGPWRPVYLETYCVRIDDVWAQSFVSHDLQRCTGRLFARIIGANTQTDKVVLSLSFSGVVLFEEECNIEQDGMAQCHFEIVNPKLWYPRGYGQQNRHQIKAYLPREAKVADDDVQTFRPYIVLHEKSKLIGFRKAELIQEPDLFGHSFYFRINGIDVFCGGSCWIPGSSFLSQITAKQYREWIELLAEGNQTMVRVWGGGIYEDDAFYDACDDLGILVCQDFCFACGSYPVYPEFLASVDQEARQNIQRLRTHPSLVCWFGSNEDYQVQERFKLYYDYQDKDPKSWLKSSFPARYLYEYLLPTAVQDEDPGALYHPTSPWGDGRNTADTTVGDIHQWNIWHGDMRKYQEAHLLSGRFVSEFGMEAYPHMYTIDTVISNDKQKYPGSKSMDFHNKAIGHERRLLSYMTENYNINSTLDDDHDLLQFIHLSQMVQADTMEFAYKAWRRLWAVSGSRVCGGALVWQLNDCWPTISWAVVDHYMIKKPAFYSIARALKPLAIAVLRRSPDWTQSKVTDALDVGHVDLTLDSGEPTHFDVWIASSGTESVDVRVKIRYISIATGIDVEPAIIKDTVAHPNSTTDVLLDHKYPARRPDLRSPNRCWVADEEDPCVIYASLLVDGEVVSSDVAWPQPLKYIDFSNAAFHGEIDHNSRRIDLISARPLKGLVFEELPGLRFSDNNLDLVPGERKVVHYEGPAIQGLRWICVGARGFLMQPG</sequence>
<dbReference type="InterPro" id="IPR041447">
    <property type="entry name" value="Mannosidase_ig"/>
</dbReference>
<dbReference type="Proteomes" id="UP000193689">
    <property type="component" value="Unassembled WGS sequence"/>
</dbReference>
<keyword evidence="5" id="KW-0326">Glycosidase</keyword>
<evidence type="ECO:0000256" key="4">
    <source>
        <dbReference type="ARBA" id="ARBA00022801"/>
    </source>
</evidence>
<gene>
    <name evidence="8" type="ORF">BCR38DRAFT_476903</name>
</gene>
<evidence type="ECO:0000313" key="9">
    <source>
        <dbReference type="Proteomes" id="UP000193689"/>
    </source>
</evidence>
<evidence type="ECO:0000313" key="8">
    <source>
        <dbReference type="EMBL" id="ORY60007.1"/>
    </source>
</evidence>
<dbReference type="InterPro" id="IPR008979">
    <property type="entry name" value="Galactose-bd-like_sf"/>
</dbReference>
<dbReference type="InterPro" id="IPR054593">
    <property type="entry name" value="Beta-mannosidase-like_N2"/>
</dbReference>
<dbReference type="Gene3D" id="2.60.120.260">
    <property type="entry name" value="Galactose-binding domain-like"/>
    <property type="match status" value="1"/>
</dbReference>
<dbReference type="Gene3D" id="2.60.40.10">
    <property type="entry name" value="Immunoglobulins"/>
    <property type="match status" value="1"/>
</dbReference>
<dbReference type="EC" id="3.2.1.25" evidence="3"/>
<keyword evidence="4 8" id="KW-0378">Hydrolase</keyword>